<dbReference type="Pfam" id="PF00538">
    <property type="entry name" value="Linker_histone"/>
    <property type="match status" value="1"/>
</dbReference>
<keyword evidence="2" id="KW-0238">DNA-binding</keyword>
<dbReference type="GO" id="GO:0003690">
    <property type="term" value="F:double-stranded DNA binding"/>
    <property type="evidence" value="ECO:0007669"/>
    <property type="project" value="TreeGrafter"/>
</dbReference>
<evidence type="ECO:0000313" key="7">
    <source>
        <dbReference type="Proteomes" id="UP000634136"/>
    </source>
</evidence>
<proteinExistence type="predicted"/>
<comment type="caution">
    <text evidence="6">The sequence shown here is derived from an EMBL/GenBank/DDBJ whole genome shotgun (WGS) entry which is preliminary data.</text>
</comment>
<protein>
    <submittedName>
        <fullName evidence="6">HMG-Y-related protein A</fullName>
    </submittedName>
</protein>
<feature type="region of interest" description="Disordered" evidence="4">
    <location>
        <begin position="1"/>
        <end position="26"/>
    </location>
</feature>
<feature type="compositionally biased region" description="Basic residues" evidence="4">
    <location>
        <begin position="127"/>
        <end position="136"/>
    </location>
</feature>
<feature type="region of interest" description="Disordered" evidence="4">
    <location>
        <begin position="98"/>
        <end position="136"/>
    </location>
</feature>
<dbReference type="OrthoDB" id="1110759at2759"/>
<evidence type="ECO:0000256" key="1">
    <source>
        <dbReference type="ARBA" id="ARBA00004123"/>
    </source>
</evidence>
<evidence type="ECO:0000313" key="6">
    <source>
        <dbReference type="EMBL" id="KAF7822274.1"/>
    </source>
</evidence>
<dbReference type="GO" id="GO:0045910">
    <property type="term" value="P:negative regulation of DNA recombination"/>
    <property type="evidence" value="ECO:0007669"/>
    <property type="project" value="TreeGrafter"/>
</dbReference>
<sequence length="136" mass="15504">MSSQALSLDAHFPHTKSPTSNSAYPKSSSPFILSQMICKAIEALKEEGGSSRERISDYIESHNFQDHLHLLPWAHHNLVSYHLQKLVKRGEILALTNNNNNNTYSLIPKTKDDDETEEGGMVMEAKGRRRRPRKNY</sequence>
<name>A0A834WMH5_9FABA</name>
<dbReference type="PROSITE" id="PS51504">
    <property type="entry name" value="H15"/>
    <property type="match status" value="1"/>
</dbReference>
<dbReference type="PANTHER" id="PTHR11467">
    <property type="entry name" value="HISTONE H1"/>
    <property type="match status" value="1"/>
</dbReference>
<keyword evidence="3" id="KW-0539">Nucleus</keyword>
<dbReference type="InterPro" id="IPR036390">
    <property type="entry name" value="WH_DNA-bd_sf"/>
</dbReference>
<dbReference type="Proteomes" id="UP000634136">
    <property type="component" value="Unassembled WGS sequence"/>
</dbReference>
<dbReference type="AlphaFoldDB" id="A0A834WMH5"/>
<feature type="domain" description="H15" evidence="5">
    <location>
        <begin position="29"/>
        <end position="108"/>
    </location>
</feature>
<dbReference type="InterPro" id="IPR005818">
    <property type="entry name" value="Histone_H1/H5_H15"/>
</dbReference>
<gene>
    <name evidence="6" type="ORF">G2W53_027729</name>
</gene>
<dbReference type="GO" id="GO:0031492">
    <property type="term" value="F:nucleosomal DNA binding"/>
    <property type="evidence" value="ECO:0007669"/>
    <property type="project" value="TreeGrafter"/>
</dbReference>
<reference evidence="6" key="1">
    <citation type="submission" date="2020-09" db="EMBL/GenBank/DDBJ databases">
        <title>Genome-Enabled Discovery of Anthraquinone Biosynthesis in Senna tora.</title>
        <authorList>
            <person name="Kang S.-H."/>
            <person name="Pandey R.P."/>
            <person name="Lee C.-M."/>
            <person name="Sim J.-S."/>
            <person name="Jeong J.-T."/>
            <person name="Choi B.-S."/>
            <person name="Jung M."/>
            <person name="Ginzburg D."/>
            <person name="Zhao K."/>
            <person name="Won S.Y."/>
            <person name="Oh T.-J."/>
            <person name="Yu Y."/>
            <person name="Kim N.-H."/>
            <person name="Lee O.R."/>
            <person name="Lee T.-H."/>
            <person name="Bashyal P."/>
            <person name="Kim T.-S."/>
            <person name="Lee W.-H."/>
            <person name="Kawkins C."/>
            <person name="Kim C.-K."/>
            <person name="Kim J.S."/>
            <person name="Ahn B.O."/>
            <person name="Rhee S.Y."/>
            <person name="Sohng J.K."/>
        </authorList>
    </citation>
    <scope>NUCLEOTIDE SEQUENCE</scope>
    <source>
        <tissue evidence="6">Leaf</tissue>
    </source>
</reference>
<evidence type="ECO:0000256" key="2">
    <source>
        <dbReference type="ARBA" id="ARBA00023125"/>
    </source>
</evidence>
<dbReference type="GO" id="GO:0000786">
    <property type="term" value="C:nucleosome"/>
    <property type="evidence" value="ECO:0007669"/>
    <property type="project" value="InterPro"/>
</dbReference>
<dbReference type="GO" id="GO:0030261">
    <property type="term" value="P:chromosome condensation"/>
    <property type="evidence" value="ECO:0007669"/>
    <property type="project" value="TreeGrafter"/>
</dbReference>
<evidence type="ECO:0000256" key="3">
    <source>
        <dbReference type="ARBA" id="ARBA00023242"/>
    </source>
</evidence>
<dbReference type="PANTHER" id="PTHR11467:SF109">
    <property type="entry name" value="H15 DOMAIN-CONTAINING PROTEIN"/>
    <property type="match status" value="1"/>
</dbReference>
<feature type="compositionally biased region" description="Polar residues" evidence="4">
    <location>
        <begin position="16"/>
        <end position="26"/>
    </location>
</feature>
<dbReference type="EMBL" id="JAAIUW010000008">
    <property type="protein sequence ID" value="KAF7822274.1"/>
    <property type="molecule type" value="Genomic_DNA"/>
</dbReference>
<dbReference type="SUPFAM" id="SSF46785">
    <property type="entry name" value="Winged helix' DNA-binding domain"/>
    <property type="match status" value="1"/>
</dbReference>
<dbReference type="Gene3D" id="1.10.10.10">
    <property type="entry name" value="Winged helix-like DNA-binding domain superfamily/Winged helix DNA-binding domain"/>
    <property type="match status" value="1"/>
</dbReference>
<keyword evidence="7" id="KW-1185">Reference proteome</keyword>
<evidence type="ECO:0000259" key="5">
    <source>
        <dbReference type="PROSITE" id="PS51504"/>
    </source>
</evidence>
<dbReference type="SMART" id="SM00526">
    <property type="entry name" value="H15"/>
    <property type="match status" value="1"/>
</dbReference>
<dbReference type="InterPro" id="IPR036388">
    <property type="entry name" value="WH-like_DNA-bd_sf"/>
</dbReference>
<evidence type="ECO:0000256" key="4">
    <source>
        <dbReference type="SAM" id="MobiDB-lite"/>
    </source>
</evidence>
<comment type="subcellular location">
    <subcellularLocation>
        <location evidence="1">Nucleus</location>
    </subcellularLocation>
</comment>
<accession>A0A834WMH5</accession>
<organism evidence="6 7">
    <name type="scientific">Senna tora</name>
    <dbReference type="NCBI Taxonomy" id="362788"/>
    <lineage>
        <taxon>Eukaryota</taxon>
        <taxon>Viridiplantae</taxon>
        <taxon>Streptophyta</taxon>
        <taxon>Embryophyta</taxon>
        <taxon>Tracheophyta</taxon>
        <taxon>Spermatophyta</taxon>
        <taxon>Magnoliopsida</taxon>
        <taxon>eudicotyledons</taxon>
        <taxon>Gunneridae</taxon>
        <taxon>Pentapetalae</taxon>
        <taxon>rosids</taxon>
        <taxon>fabids</taxon>
        <taxon>Fabales</taxon>
        <taxon>Fabaceae</taxon>
        <taxon>Caesalpinioideae</taxon>
        <taxon>Cassia clade</taxon>
        <taxon>Senna</taxon>
    </lineage>
</organism>
<dbReference type="GO" id="GO:0006334">
    <property type="term" value="P:nucleosome assembly"/>
    <property type="evidence" value="ECO:0007669"/>
    <property type="project" value="InterPro"/>
</dbReference>
<dbReference type="GO" id="GO:0005730">
    <property type="term" value="C:nucleolus"/>
    <property type="evidence" value="ECO:0007669"/>
    <property type="project" value="TreeGrafter"/>
</dbReference>